<protein>
    <recommendedName>
        <fullName evidence="3">L domain-like protein</fullName>
    </recommendedName>
</protein>
<dbReference type="Proteomes" id="UP000095038">
    <property type="component" value="Unassembled WGS sequence"/>
</dbReference>
<evidence type="ECO:0000313" key="2">
    <source>
        <dbReference type="Proteomes" id="UP000095038"/>
    </source>
</evidence>
<name>A0A1D2VFW1_9ASCO</name>
<dbReference type="RefSeq" id="XP_020046823.1">
    <property type="nucleotide sequence ID" value="XM_020194947.1"/>
</dbReference>
<dbReference type="AlphaFoldDB" id="A0A1D2VFW1"/>
<dbReference type="InterPro" id="IPR032675">
    <property type="entry name" value="LRR_dom_sf"/>
</dbReference>
<dbReference type="PROSITE" id="PS51450">
    <property type="entry name" value="LRR"/>
    <property type="match status" value="2"/>
</dbReference>
<evidence type="ECO:0008006" key="3">
    <source>
        <dbReference type="Google" id="ProtNLM"/>
    </source>
</evidence>
<accession>A0A1D2VFW1</accession>
<organism evidence="1 2">
    <name type="scientific">Ascoidea rubescens DSM 1968</name>
    <dbReference type="NCBI Taxonomy" id="1344418"/>
    <lineage>
        <taxon>Eukaryota</taxon>
        <taxon>Fungi</taxon>
        <taxon>Dikarya</taxon>
        <taxon>Ascomycota</taxon>
        <taxon>Saccharomycotina</taxon>
        <taxon>Saccharomycetes</taxon>
        <taxon>Ascoideaceae</taxon>
        <taxon>Ascoidea</taxon>
    </lineage>
</organism>
<evidence type="ECO:0000313" key="1">
    <source>
        <dbReference type="EMBL" id="ODV60516.1"/>
    </source>
</evidence>
<dbReference type="OrthoDB" id="4019115at2759"/>
<dbReference type="EMBL" id="KV454482">
    <property type="protein sequence ID" value="ODV60516.1"/>
    <property type="molecule type" value="Genomic_DNA"/>
</dbReference>
<gene>
    <name evidence="1" type="ORF">ASCRUDRAFT_8725</name>
</gene>
<dbReference type="SUPFAM" id="SSF52058">
    <property type="entry name" value="L domain-like"/>
    <property type="match status" value="1"/>
</dbReference>
<keyword evidence="2" id="KW-1185">Reference proteome</keyword>
<dbReference type="InParanoid" id="A0A1D2VFW1"/>
<proteinExistence type="predicted"/>
<dbReference type="Gene3D" id="3.80.10.10">
    <property type="entry name" value="Ribonuclease Inhibitor"/>
    <property type="match status" value="1"/>
</dbReference>
<sequence length="271" mass="31402">MDTNQLHSGAIHNGSNQIQMISPHKHSIDIIPFKLVNMLFTLSGTNLFKFSALSLLLKDLQPTNLSINNKKPYLKIRFNHLHLFKSQIYNFCSILRIFFEHSEELDNIDILDQFDKFTKAILNNSEYLKDITLCFGYPKQNELPDVLKTPCIKSHDIHTIDHGYFDKLNHQFYENKILKDFSIINIEISFGNIWKIADYKIAAIGNCHKLSNLTKLTIKNTNIERIENLTSLVHVTILDLLDNDISEITSISELERLKVLRLEGNLFDKET</sequence>
<dbReference type="InterPro" id="IPR001611">
    <property type="entry name" value="Leu-rich_rpt"/>
</dbReference>
<reference evidence="2" key="1">
    <citation type="submission" date="2016-05" db="EMBL/GenBank/DDBJ databases">
        <title>Comparative genomics of biotechnologically important yeasts.</title>
        <authorList>
            <consortium name="DOE Joint Genome Institute"/>
            <person name="Riley R."/>
            <person name="Haridas S."/>
            <person name="Wolfe K.H."/>
            <person name="Lopes M.R."/>
            <person name="Hittinger C.T."/>
            <person name="Goker M."/>
            <person name="Salamov A."/>
            <person name="Wisecaver J."/>
            <person name="Long T.M."/>
            <person name="Aerts A.L."/>
            <person name="Barry K."/>
            <person name="Choi C."/>
            <person name="Clum A."/>
            <person name="Coughlan A.Y."/>
            <person name="Deshpande S."/>
            <person name="Douglass A.P."/>
            <person name="Hanson S.J."/>
            <person name="Klenk H.-P."/>
            <person name="Labutti K."/>
            <person name="Lapidus A."/>
            <person name="Lindquist E."/>
            <person name="Lipzen A."/>
            <person name="Meier-Kolthoff J.P."/>
            <person name="Ohm R.A."/>
            <person name="Otillar R.P."/>
            <person name="Pangilinan J."/>
            <person name="Peng Y."/>
            <person name="Rokas A."/>
            <person name="Rosa C.A."/>
            <person name="Scheuner C."/>
            <person name="Sibirny A.A."/>
            <person name="Slot J.C."/>
            <person name="Stielow J.B."/>
            <person name="Sun H."/>
            <person name="Kurtzman C.P."/>
            <person name="Blackwell M."/>
            <person name="Grigoriev I.V."/>
            <person name="Jeffries T.W."/>
        </authorList>
    </citation>
    <scope>NUCLEOTIDE SEQUENCE [LARGE SCALE GENOMIC DNA]</scope>
    <source>
        <strain evidence="2">DSM 1968</strain>
    </source>
</reference>
<dbReference type="GeneID" id="30968583"/>